<evidence type="ECO:0000313" key="2">
    <source>
        <dbReference type="Proteomes" id="UP000886501"/>
    </source>
</evidence>
<proteinExistence type="predicted"/>
<protein>
    <submittedName>
        <fullName evidence="1">Uncharacterized protein</fullName>
    </submittedName>
</protein>
<comment type="caution">
    <text evidence="1">The sequence shown here is derived from an EMBL/GenBank/DDBJ whole genome shotgun (WGS) entry which is preliminary data.</text>
</comment>
<reference evidence="1" key="1">
    <citation type="submission" date="2019-10" db="EMBL/GenBank/DDBJ databases">
        <authorList>
            <consortium name="DOE Joint Genome Institute"/>
            <person name="Kuo A."/>
            <person name="Miyauchi S."/>
            <person name="Kiss E."/>
            <person name="Drula E."/>
            <person name="Kohler A."/>
            <person name="Sanchez-Garcia M."/>
            <person name="Andreopoulos B."/>
            <person name="Barry K.W."/>
            <person name="Bonito G."/>
            <person name="Buee M."/>
            <person name="Carver A."/>
            <person name="Chen C."/>
            <person name="Cichocki N."/>
            <person name="Clum A."/>
            <person name="Culley D."/>
            <person name="Crous P.W."/>
            <person name="Fauchery L."/>
            <person name="Girlanda M."/>
            <person name="Hayes R."/>
            <person name="Keri Z."/>
            <person name="Labutti K."/>
            <person name="Lipzen A."/>
            <person name="Lombard V."/>
            <person name="Magnuson J."/>
            <person name="Maillard F."/>
            <person name="Morin E."/>
            <person name="Murat C."/>
            <person name="Nolan M."/>
            <person name="Ohm R."/>
            <person name="Pangilinan J."/>
            <person name="Pereira M."/>
            <person name="Perotto S."/>
            <person name="Peter M."/>
            <person name="Riley R."/>
            <person name="Sitrit Y."/>
            <person name="Stielow B."/>
            <person name="Szollosi G."/>
            <person name="Zifcakova L."/>
            <person name="Stursova M."/>
            <person name="Spatafora J.W."/>
            <person name="Tedersoo L."/>
            <person name="Vaario L.-M."/>
            <person name="Yamada A."/>
            <person name="Yan M."/>
            <person name="Wang P."/>
            <person name="Xu J."/>
            <person name="Bruns T."/>
            <person name="Baldrian P."/>
            <person name="Vilgalys R."/>
            <person name="Henrissat B."/>
            <person name="Grigoriev I.V."/>
            <person name="Hibbett D."/>
            <person name="Nagy L.G."/>
            <person name="Martin F.M."/>
        </authorList>
    </citation>
    <scope>NUCLEOTIDE SEQUENCE</scope>
    <source>
        <strain evidence="1">P2</strain>
    </source>
</reference>
<reference evidence="1" key="2">
    <citation type="journal article" date="2020" name="Nat. Commun.">
        <title>Large-scale genome sequencing of mycorrhizal fungi provides insights into the early evolution of symbiotic traits.</title>
        <authorList>
            <person name="Miyauchi S."/>
            <person name="Kiss E."/>
            <person name="Kuo A."/>
            <person name="Drula E."/>
            <person name="Kohler A."/>
            <person name="Sanchez-Garcia M."/>
            <person name="Morin E."/>
            <person name="Andreopoulos B."/>
            <person name="Barry K.W."/>
            <person name="Bonito G."/>
            <person name="Buee M."/>
            <person name="Carver A."/>
            <person name="Chen C."/>
            <person name="Cichocki N."/>
            <person name="Clum A."/>
            <person name="Culley D."/>
            <person name="Crous P.W."/>
            <person name="Fauchery L."/>
            <person name="Girlanda M."/>
            <person name="Hayes R.D."/>
            <person name="Keri Z."/>
            <person name="LaButti K."/>
            <person name="Lipzen A."/>
            <person name="Lombard V."/>
            <person name="Magnuson J."/>
            <person name="Maillard F."/>
            <person name="Murat C."/>
            <person name="Nolan M."/>
            <person name="Ohm R.A."/>
            <person name="Pangilinan J."/>
            <person name="Pereira M.F."/>
            <person name="Perotto S."/>
            <person name="Peter M."/>
            <person name="Pfister S."/>
            <person name="Riley R."/>
            <person name="Sitrit Y."/>
            <person name="Stielow J.B."/>
            <person name="Szollosi G."/>
            <person name="Zifcakova L."/>
            <person name="Stursova M."/>
            <person name="Spatafora J.W."/>
            <person name="Tedersoo L."/>
            <person name="Vaario L.M."/>
            <person name="Yamada A."/>
            <person name="Yan M."/>
            <person name="Wang P."/>
            <person name="Xu J."/>
            <person name="Bruns T."/>
            <person name="Baldrian P."/>
            <person name="Vilgalys R."/>
            <person name="Dunand C."/>
            <person name="Henrissat B."/>
            <person name="Grigoriev I.V."/>
            <person name="Hibbett D."/>
            <person name="Nagy L.G."/>
            <person name="Martin F.M."/>
        </authorList>
    </citation>
    <scope>NUCLEOTIDE SEQUENCE</scope>
    <source>
        <strain evidence="1">P2</strain>
    </source>
</reference>
<dbReference type="EMBL" id="MU117992">
    <property type="protein sequence ID" value="KAF9649834.1"/>
    <property type="molecule type" value="Genomic_DNA"/>
</dbReference>
<name>A0ACB6ZJS2_THEGA</name>
<sequence length="213" mass="23886">MPPLPYQPREIVRIPASVNRALYDFFYNNSHLSANSEITGSNQANTQAPDPLSSPSREQSKGGPERPGVVLDASHDYATVAMFTTLQGKGLSEVKGVLRPIIAAILPVNHKLDAAAPGWLHTLAVHPTWRVPEVAQHSLCLCLKHRVSIDELKPWCLKDESAMAGEKFRMCRGDFRLLQQLCERNERLRGLFTSEIGWLFEELGMNDFVRRNV</sequence>
<gene>
    <name evidence="1" type="ORF">BDM02DRAFT_3113063</name>
</gene>
<evidence type="ECO:0000313" key="1">
    <source>
        <dbReference type="EMBL" id="KAF9649834.1"/>
    </source>
</evidence>
<keyword evidence="2" id="KW-1185">Reference proteome</keyword>
<accession>A0ACB6ZJS2</accession>
<organism evidence="1 2">
    <name type="scientific">Thelephora ganbajun</name>
    <name type="common">Ganba fungus</name>
    <dbReference type="NCBI Taxonomy" id="370292"/>
    <lineage>
        <taxon>Eukaryota</taxon>
        <taxon>Fungi</taxon>
        <taxon>Dikarya</taxon>
        <taxon>Basidiomycota</taxon>
        <taxon>Agaricomycotina</taxon>
        <taxon>Agaricomycetes</taxon>
        <taxon>Thelephorales</taxon>
        <taxon>Thelephoraceae</taxon>
        <taxon>Thelephora</taxon>
    </lineage>
</organism>
<dbReference type="Proteomes" id="UP000886501">
    <property type="component" value="Unassembled WGS sequence"/>
</dbReference>